<dbReference type="InterPro" id="IPR011650">
    <property type="entry name" value="Peptidase_M20_dimer"/>
</dbReference>
<keyword evidence="3" id="KW-0645">Protease</keyword>
<evidence type="ECO:0000313" key="20">
    <source>
        <dbReference type="Proteomes" id="UP000251835"/>
    </source>
</evidence>
<evidence type="ECO:0000256" key="13">
    <source>
        <dbReference type="ARBA" id="ARBA00071271"/>
    </source>
</evidence>
<dbReference type="AlphaFoldDB" id="A0A7L4UMX3"/>
<dbReference type="FunFam" id="3.40.630.10:FF:000015">
    <property type="entry name" value="Aminoacyl-histidine dipeptidase PepD"/>
    <property type="match status" value="1"/>
</dbReference>
<keyword evidence="20" id="KW-1185">Reference proteome</keyword>
<evidence type="ECO:0000256" key="17">
    <source>
        <dbReference type="ARBA" id="ARBA00078074"/>
    </source>
</evidence>
<comment type="catalytic activity">
    <reaction evidence="9">
        <text>Hydrolysis of dipeptides, preferentially hydrophobic dipeptides including prolyl amino acids.</text>
        <dbReference type="EC" id="3.4.13.18"/>
    </reaction>
</comment>
<name>A0A7L4UMX3_BALHA</name>
<dbReference type="OrthoDB" id="9773892at2"/>
<evidence type="ECO:0000256" key="10">
    <source>
        <dbReference type="ARBA" id="ARBA00038976"/>
    </source>
</evidence>
<evidence type="ECO:0000256" key="7">
    <source>
        <dbReference type="ARBA" id="ARBA00023049"/>
    </source>
</evidence>
<accession>A0A7L4UMX3</accession>
<dbReference type="SUPFAM" id="SSF53187">
    <property type="entry name" value="Zn-dependent exopeptidases"/>
    <property type="match status" value="1"/>
</dbReference>
<dbReference type="Proteomes" id="UP000251835">
    <property type="component" value="Unassembled WGS sequence"/>
</dbReference>
<dbReference type="EC" id="3.4.13.18" evidence="10"/>
<evidence type="ECO:0000313" key="19">
    <source>
        <dbReference type="EMBL" id="PVX49966.1"/>
    </source>
</evidence>
<comment type="caution">
    <text evidence="19">The sequence shown here is derived from an EMBL/GenBank/DDBJ whole genome shotgun (WGS) entry which is preliminary data.</text>
</comment>
<organism evidence="19 20">
    <name type="scientific">Balneicella halophila</name>
    <dbReference type="NCBI Taxonomy" id="1537566"/>
    <lineage>
        <taxon>Bacteria</taxon>
        <taxon>Pseudomonadati</taxon>
        <taxon>Bacteroidota</taxon>
        <taxon>Bacteroidia</taxon>
        <taxon>Bacteroidales</taxon>
        <taxon>Balneicellaceae</taxon>
        <taxon>Balneicella</taxon>
    </lineage>
</organism>
<evidence type="ECO:0000256" key="16">
    <source>
        <dbReference type="ARBA" id="ARBA00077688"/>
    </source>
</evidence>
<gene>
    <name evidence="19" type="ORF">C7377_1607</name>
</gene>
<evidence type="ECO:0000256" key="12">
    <source>
        <dbReference type="ARBA" id="ARBA00061423"/>
    </source>
</evidence>
<comment type="similarity">
    <text evidence="12">Belongs to the peptidase M20C family.</text>
</comment>
<dbReference type="InterPro" id="IPR001160">
    <property type="entry name" value="Peptidase_M20C"/>
</dbReference>
<evidence type="ECO:0000256" key="4">
    <source>
        <dbReference type="ARBA" id="ARBA00022723"/>
    </source>
</evidence>
<evidence type="ECO:0000256" key="9">
    <source>
        <dbReference type="ARBA" id="ARBA00036421"/>
    </source>
</evidence>
<keyword evidence="5" id="KW-0378">Hydrolase</keyword>
<dbReference type="EMBL" id="QENZ01000005">
    <property type="protein sequence ID" value="PVX49966.1"/>
    <property type="molecule type" value="Genomic_DNA"/>
</dbReference>
<dbReference type="FunFam" id="3.40.630.10:FF:000018">
    <property type="entry name" value="Aminoacyl-histidine dipeptidase PepD"/>
    <property type="match status" value="1"/>
</dbReference>
<evidence type="ECO:0000256" key="15">
    <source>
        <dbReference type="ARBA" id="ARBA00076004"/>
    </source>
</evidence>
<dbReference type="GO" id="GO:0005829">
    <property type="term" value="C:cytosol"/>
    <property type="evidence" value="ECO:0007669"/>
    <property type="project" value="TreeGrafter"/>
</dbReference>
<dbReference type="Gene3D" id="3.40.630.10">
    <property type="entry name" value="Zn peptidases"/>
    <property type="match status" value="2"/>
</dbReference>
<dbReference type="CDD" id="cd03890">
    <property type="entry name" value="M20_pepD"/>
    <property type="match status" value="1"/>
</dbReference>
<evidence type="ECO:0000256" key="5">
    <source>
        <dbReference type="ARBA" id="ARBA00022801"/>
    </source>
</evidence>
<feature type="domain" description="Peptidase M20 dimerisation" evidence="18">
    <location>
        <begin position="209"/>
        <end position="293"/>
    </location>
</feature>
<keyword evidence="7" id="KW-0482">Metalloprotease</keyword>
<comment type="cofactor">
    <cofactor evidence="1">
        <name>Co(2+)</name>
        <dbReference type="ChEBI" id="CHEBI:48828"/>
    </cofactor>
</comment>
<dbReference type="PIRSF" id="PIRSF016599">
    <property type="entry name" value="Xaa-His_dipept"/>
    <property type="match status" value="1"/>
</dbReference>
<protein>
    <recommendedName>
        <fullName evidence="13">Cytosol non-specific dipeptidase</fullName>
        <ecNumber evidence="10">3.4.13.18</ecNumber>
    </recommendedName>
    <alternativeName>
        <fullName evidence="16">Aminoacyl-histidine dipeptidase</fullName>
    </alternativeName>
    <alternativeName>
        <fullName evidence="15">Beta-alanyl-histidine dipeptidase</fullName>
    </alternativeName>
    <alternativeName>
        <fullName evidence="14">Carnosinase</fullName>
    </alternativeName>
    <alternativeName>
        <fullName evidence="11">Peptidase D</fullName>
    </alternativeName>
    <alternativeName>
        <fullName evidence="17">Xaa-His dipeptidase</fullName>
    </alternativeName>
</protein>
<dbReference type="GO" id="GO:0006508">
    <property type="term" value="P:proteolysis"/>
    <property type="evidence" value="ECO:0007669"/>
    <property type="project" value="UniProtKB-KW"/>
</dbReference>
<dbReference type="PRINTS" id="PR00934">
    <property type="entry name" value="XHISDIPTASE"/>
</dbReference>
<evidence type="ECO:0000256" key="14">
    <source>
        <dbReference type="ARBA" id="ARBA00075285"/>
    </source>
</evidence>
<sequence>MNNEISKLDPKVVWEHFYSLTQVPRPSKHEDRIQKFMYDFGKDLGLETIKDEIGNIIIKKPATSGMEDRQGVILQAHLDMVPQKNAGVDHDFEKDPIETYIEDGWVHAKDTTLGADNGIGAAAMMAVLSSDDLEHGPIECLFTCDEETGMTGAENLKPGVLDGDILMNLDSEDEGELYVGCAGGVDVEVEVPYTLEDCPDNMQGFEFHIKGLKGGHSGMDIHLGKANANKLLARFLDKYDNLGIRLSEAEGGSLRNAIPRESHALLAVPNDKVADFEKAVKEYEKDMQQEFKDIEPTLNVEAKEVGTPKQVIDAKEANAMVKALVACPDGVEAMSKEMEGLTETSNNLARIEFLKGKLLVQCLTRSSNDDAKMALTEKIRDAFKGLDASFSTFGAYPGWQPNMDSTILKAMQEVYKDTFGKTPEIKAVHAGLECGLLGAVYPNWDMISFGPTIRNPHSPDERVNIETVEKFWTFLKASLKAIPAK</sequence>
<dbReference type="GO" id="GO:0070573">
    <property type="term" value="F:metallodipeptidase activity"/>
    <property type="evidence" value="ECO:0007669"/>
    <property type="project" value="TreeGrafter"/>
</dbReference>
<dbReference type="Pfam" id="PF01546">
    <property type="entry name" value="Peptidase_M20"/>
    <property type="match status" value="1"/>
</dbReference>
<keyword evidence="8" id="KW-0170">Cobalt</keyword>
<proteinExistence type="inferred from homology"/>
<keyword evidence="4" id="KW-0479">Metal-binding</keyword>
<dbReference type="PANTHER" id="PTHR43501">
    <property type="entry name" value="CYTOSOL NON-SPECIFIC DIPEPTIDASE"/>
    <property type="match status" value="1"/>
</dbReference>
<evidence type="ECO:0000256" key="2">
    <source>
        <dbReference type="ARBA" id="ARBA00001947"/>
    </source>
</evidence>
<dbReference type="Pfam" id="PF07687">
    <property type="entry name" value="M20_dimer"/>
    <property type="match status" value="1"/>
</dbReference>
<evidence type="ECO:0000256" key="6">
    <source>
        <dbReference type="ARBA" id="ARBA00022833"/>
    </source>
</evidence>
<comment type="cofactor">
    <cofactor evidence="2">
        <name>Zn(2+)</name>
        <dbReference type="ChEBI" id="CHEBI:29105"/>
    </cofactor>
</comment>
<dbReference type="GO" id="GO:0046872">
    <property type="term" value="F:metal ion binding"/>
    <property type="evidence" value="ECO:0007669"/>
    <property type="project" value="UniProtKB-KW"/>
</dbReference>
<keyword evidence="6" id="KW-0862">Zinc</keyword>
<evidence type="ECO:0000256" key="3">
    <source>
        <dbReference type="ARBA" id="ARBA00022670"/>
    </source>
</evidence>
<reference evidence="19 20" key="1">
    <citation type="submission" date="2018-05" db="EMBL/GenBank/DDBJ databases">
        <title>Genomic Encyclopedia of Type Strains, Phase IV (KMG-IV): sequencing the most valuable type-strain genomes for metagenomic binning, comparative biology and taxonomic classification.</title>
        <authorList>
            <person name="Goeker M."/>
        </authorList>
    </citation>
    <scope>NUCLEOTIDE SEQUENCE [LARGE SCALE GENOMIC DNA]</scope>
    <source>
        <strain evidence="19 20">DSM 28579</strain>
    </source>
</reference>
<evidence type="ECO:0000259" key="18">
    <source>
        <dbReference type="Pfam" id="PF07687"/>
    </source>
</evidence>
<evidence type="ECO:0000256" key="8">
    <source>
        <dbReference type="ARBA" id="ARBA00023285"/>
    </source>
</evidence>
<evidence type="ECO:0000256" key="1">
    <source>
        <dbReference type="ARBA" id="ARBA00001941"/>
    </source>
</evidence>
<dbReference type="PANTHER" id="PTHR43501:SF1">
    <property type="entry name" value="CYTOSOL NON-SPECIFIC DIPEPTIDASE"/>
    <property type="match status" value="1"/>
</dbReference>
<dbReference type="InterPro" id="IPR002933">
    <property type="entry name" value="Peptidase_M20"/>
</dbReference>
<dbReference type="NCBIfam" id="TIGR01893">
    <property type="entry name" value="aa-his-dipept"/>
    <property type="match status" value="1"/>
</dbReference>
<evidence type="ECO:0000256" key="11">
    <source>
        <dbReference type="ARBA" id="ARBA00044252"/>
    </source>
</evidence>
<dbReference type="RefSeq" id="WP_116496827.1">
    <property type="nucleotide sequence ID" value="NZ_QENZ01000005.1"/>
</dbReference>